<evidence type="ECO:0000313" key="3">
    <source>
        <dbReference type="Proteomes" id="UP001139171"/>
    </source>
</evidence>
<feature type="transmembrane region" description="Helical" evidence="1">
    <location>
        <begin position="48"/>
        <end position="72"/>
    </location>
</feature>
<dbReference type="AlphaFoldDB" id="A0A9X1N145"/>
<evidence type="ECO:0000313" key="2">
    <source>
        <dbReference type="EMBL" id="MCD1127437.1"/>
    </source>
</evidence>
<dbReference type="Proteomes" id="UP001139171">
    <property type="component" value="Unassembled WGS sequence"/>
</dbReference>
<evidence type="ECO:0000256" key="1">
    <source>
        <dbReference type="SAM" id="Phobius"/>
    </source>
</evidence>
<reference evidence="2" key="1">
    <citation type="submission" date="2021-11" db="EMBL/GenBank/DDBJ databases">
        <title>Jinshanibacter sp. isolated from one year old Eriocheir sinensis.</title>
        <authorList>
            <person name="Li J.-Y."/>
            <person name="He W."/>
            <person name="Gao T.-H."/>
        </authorList>
    </citation>
    <scope>NUCLEOTIDE SEQUENCE</scope>
    <source>
        <strain evidence="2">LJY008</strain>
    </source>
</reference>
<feature type="transmembrane region" description="Helical" evidence="1">
    <location>
        <begin position="21"/>
        <end position="42"/>
    </location>
</feature>
<protein>
    <submittedName>
        <fullName evidence="2">Uncharacterized protein</fullName>
    </submittedName>
</protein>
<keyword evidence="1" id="KW-0812">Transmembrane</keyword>
<comment type="caution">
    <text evidence="2">The sequence shown here is derived from an EMBL/GenBank/DDBJ whole genome shotgun (WGS) entry which is preliminary data.</text>
</comment>
<gene>
    <name evidence="2" type="ORF">LPW36_15790</name>
</gene>
<accession>A0A9X1N145</accession>
<dbReference type="RefSeq" id="WP_230611272.1">
    <property type="nucleotide sequence ID" value="NZ_JAJNAG010000054.1"/>
</dbReference>
<feature type="transmembrane region" description="Helical" evidence="1">
    <location>
        <begin position="93"/>
        <end position="116"/>
    </location>
</feature>
<sequence length="119" mass="13081">MGVACHEKEGSLIREHVKESFNVLAASTVLAAGAFSAGNLLFEKYNNIWGLLIFTFCLFIYIGVVVGCYWVVVNSFINTYKLLNSQKWKLITLAFCYVGSALTAVGIAVFSISTGYHNI</sequence>
<organism evidence="2 3">
    <name type="scientific">Limnobaculum eriocheiris</name>
    <dbReference type="NCBI Taxonomy" id="2897391"/>
    <lineage>
        <taxon>Bacteria</taxon>
        <taxon>Pseudomonadati</taxon>
        <taxon>Pseudomonadota</taxon>
        <taxon>Gammaproteobacteria</taxon>
        <taxon>Enterobacterales</taxon>
        <taxon>Budviciaceae</taxon>
        <taxon>Limnobaculum</taxon>
    </lineage>
</organism>
<dbReference type="EMBL" id="JAJNAG010000054">
    <property type="protein sequence ID" value="MCD1127437.1"/>
    <property type="molecule type" value="Genomic_DNA"/>
</dbReference>
<keyword evidence="1" id="KW-1133">Transmembrane helix</keyword>
<keyword evidence="3" id="KW-1185">Reference proteome</keyword>
<name>A0A9X1N145_9GAMM</name>
<keyword evidence="1" id="KW-0472">Membrane</keyword>
<proteinExistence type="predicted"/>